<comment type="caution">
    <text evidence="2">The sequence shown here is derived from an EMBL/GenBank/DDBJ whole genome shotgun (WGS) entry which is preliminary data.</text>
</comment>
<evidence type="ECO:0000313" key="3">
    <source>
        <dbReference type="Proteomes" id="UP001586593"/>
    </source>
</evidence>
<feature type="region of interest" description="Disordered" evidence="1">
    <location>
        <begin position="1"/>
        <end position="60"/>
    </location>
</feature>
<gene>
    <name evidence="2" type="ORF">VTK73DRAFT_4939</name>
</gene>
<accession>A0ABR3V4M9</accession>
<organism evidence="2 3">
    <name type="scientific">Phialemonium thermophilum</name>
    <dbReference type="NCBI Taxonomy" id="223376"/>
    <lineage>
        <taxon>Eukaryota</taxon>
        <taxon>Fungi</taxon>
        <taxon>Dikarya</taxon>
        <taxon>Ascomycota</taxon>
        <taxon>Pezizomycotina</taxon>
        <taxon>Sordariomycetes</taxon>
        <taxon>Sordariomycetidae</taxon>
        <taxon>Cephalothecales</taxon>
        <taxon>Cephalothecaceae</taxon>
        <taxon>Phialemonium</taxon>
    </lineage>
</organism>
<sequence>MTTTLLEAQRQREGTTQGKLAFPSVVSHPAWLARQKGNHDPPQLLPPPPPLLPSPPTTPN</sequence>
<name>A0ABR3V4M9_9PEZI</name>
<keyword evidence="3" id="KW-1185">Reference proteome</keyword>
<proteinExistence type="predicted"/>
<feature type="compositionally biased region" description="Pro residues" evidence="1">
    <location>
        <begin position="43"/>
        <end position="60"/>
    </location>
</feature>
<evidence type="ECO:0000313" key="2">
    <source>
        <dbReference type="EMBL" id="KAL1836737.1"/>
    </source>
</evidence>
<dbReference type="EMBL" id="JAZHXJ010002779">
    <property type="protein sequence ID" value="KAL1836737.1"/>
    <property type="molecule type" value="Genomic_DNA"/>
</dbReference>
<reference evidence="2 3" key="1">
    <citation type="journal article" date="2024" name="Commun. Biol.">
        <title>Comparative genomic analysis of thermophilic fungi reveals convergent evolutionary adaptations and gene losses.</title>
        <authorList>
            <person name="Steindorff A.S."/>
            <person name="Aguilar-Pontes M.V."/>
            <person name="Robinson A.J."/>
            <person name="Andreopoulos B."/>
            <person name="LaButti K."/>
            <person name="Kuo A."/>
            <person name="Mondo S."/>
            <person name="Riley R."/>
            <person name="Otillar R."/>
            <person name="Haridas S."/>
            <person name="Lipzen A."/>
            <person name="Grimwood J."/>
            <person name="Schmutz J."/>
            <person name="Clum A."/>
            <person name="Reid I.D."/>
            <person name="Moisan M.C."/>
            <person name="Butler G."/>
            <person name="Nguyen T.T.M."/>
            <person name="Dewar K."/>
            <person name="Conant G."/>
            <person name="Drula E."/>
            <person name="Henrissat B."/>
            <person name="Hansel C."/>
            <person name="Singer S."/>
            <person name="Hutchinson M.I."/>
            <person name="de Vries R.P."/>
            <person name="Natvig D.O."/>
            <person name="Powell A.J."/>
            <person name="Tsang A."/>
            <person name="Grigoriev I.V."/>
        </authorList>
    </citation>
    <scope>NUCLEOTIDE SEQUENCE [LARGE SCALE GENOMIC DNA]</scope>
    <source>
        <strain evidence="2 3">ATCC 24622</strain>
    </source>
</reference>
<evidence type="ECO:0000256" key="1">
    <source>
        <dbReference type="SAM" id="MobiDB-lite"/>
    </source>
</evidence>
<protein>
    <submittedName>
        <fullName evidence="2">Uncharacterized protein</fullName>
    </submittedName>
</protein>
<dbReference type="Proteomes" id="UP001586593">
    <property type="component" value="Unassembled WGS sequence"/>
</dbReference>